<feature type="region of interest" description="Disordered" evidence="1">
    <location>
        <begin position="1"/>
        <end position="34"/>
    </location>
</feature>
<evidence type="ECO:0000256" key="1">
    <source>
        <dbReference type="SAM" id="MobiDB-lite"/>
    </source>
</evidence>
<dbReference type="Proteomes" id="UP000184383">
    <property type="component" value="Unassembled WGS sequence"/>
</dbReference>
<dbReference type="GeneID" id="63746440"/>
<proteinExistence type="predicted"/>
<name>A0A1L9RPC4_ASPWE</name>
<organism evidence="2 3">
    <name type="scientific">Aspergillus wentii DTO 134E9</name>
    <dbReference type="NCBI Taxonomy" id="1073089"/>
    <lineage>
        <taxon>Eukaryota</taxon>
        <taxon>Fungi</taxon>
        <taxon>Dikarya</taxon>
        <taxon>Ascomycota</taxon>
        <taxon>Pezizomycotina</taxon>
        <taxon>Eurotiomycetes</taxon>
        <taxon>Eurotiomycetidae</taxon>
        <taxon>Eurotiales</taxon>
        <taxon>Aspergillaceae</taxon>
        <taxon>Aspergillus</taxon>
        <taxon>Aspergillus subgen. Cremei</taxon>
    </lineage>
</organism>
<evidence type="ECO:0000313" key="2">
    <source>
        <dbReference type="EMBL" id="OJJ36774.1"/>
    </source>
</evidence>
<gene>
    <name evidence="2" type="ORF">ASPWEDRAFT_170285</name>
</gene>
<dbReference type="AlphaFoldDB" id="A0A1L9RPC4"/>
<evidence type="ECO:0000313" key="3">
    <source>
        <dbReference type="Proteomes" id="UP000184383"/>
    </source>
</evidence>
<dbReference type="STRING" id="1073089.A0A1L9RPC4"/>
<dbReference type="VEuPathDB" id="FungiDB:ASPWEDRAFT_170285"/>
<dbReference type="RefSeq" id="XP_040690450.1">
    <property type="nucleotide sequence ID" value="XM_040830592.1"/>
</dbReference>
<dbReference type="EMBL" id="KV878211">
    <property type="protein sequence ID" value="OJJ36774.1"/>
    <property type="molecule type" value="Genomic_DNA"/>
</dbReference>
<accession>A0A1L9RPC4</accession>
<dbReference type="OrthoDB" id="5357075at2759"/>
<protein>
    <submittedName>
        <fullName evidence="2">Uncharacterized protein</fullName>
    </submittedName>
</protein>
<reference evidence="3" key="1">
    <citation type="journal article" date="2017" name="Genome Biol.">
        <title>Comparative genomics reveals high biological diversity and specific adaptations in the industrially and medically important fungal genus Aspergillus.</title>
        <authorList>
            <person name="de Vries R.P."/>
            <person name="Riley R."/>
            <person name="Wiebenga A."/>
            <person name="Aguilar-Osorio G."/>
            <person name="Amillis S."/>
            <person name="Uchima C.A."/>
            <person name="Anderluh G."/>
            <person name="Asadollahi M."/>
            <person name="Askin M."/>
            <person name="Barry K."/>
            <person name="Battaglia E."/>
            <person name="Bayram O."/>
            <person name="Benocci T."/>
            <person name="Braus-Stromeyer S.A."/>
            <person name="Caldana C."/>
            <person name="Canovas D."/>
            <person name="Cerqueira G.C."/>
            <person name="Chen F."/>
            <person name="Chen W."/>
            <person name="Choi C."/>
            <person name="Clum A."/>
            <person name="Dos Santos R.A."/>
            <person name="Damasio A.R."/>
            <person name="Diallinas G."/>
            <person name="Emri T."/>
            <person name="Fekete E."/>
            <person name="Flipphi M."/>
            <person name="Freyberg S."/>
            <person name="Gallo A."/>
            <person name="Gournas C."/>
            <person name="Habgood R."/>
            <person name="Hainaut M."/>
            <person name="Harispe M.L."/>
            <person name="Henrissat B."/>
            <person name="Hilden K.S."/>
            <person name="Hope R."/>
            <person name="Hossain A."/>
            <person name="Karabika E."/>
            <person name="Karaffa L."/>
            <person name="Karanyi Z."/>
            <person name="Krasevec N."/>
            <person name="Kuo A."/>
            <person name="Kusch H."/>
            <person name="LaButti K."/>
            <person name="Lagendijk E.L."/>
            <person name="Lapidus A."/>
            <person name="Levasseur A."/>
            <person name="Lindquist E."/>
            <person name="Lipzen A."/>
            <person name="Logrieco A.F."/>
            <person name="MacCabe A."/>
            <person name="Maekelae M.R."/>
            <person name="Malavazi I."/>
            <person name="Melin P."/>
            <person name="Meyer V."/>
            <person name="Mielnichuk N."/>
            <person name="Miskei M."/>
            <person name="Molnar A.P."/>
            <person name="Mule G."/>
            <person name="Ngan C.Y."/>
            <person name="Orejas M."/>
            <person name="Orosz E."/>
            <person name="Ouedraogo J.P."/>
            <person name="Overkamp K.M."/>
            <person name="Park H.-S."/>
            <person name="Perrone G."/>
            <person name="Piumi F."/>
            <person name="Punt P.J."/>
            <person name="Ram A.F."/>
            <person name="Ramon A."/>
            <person name="Rauscher S."/>
            <person name="Record E."/>
            <person name="Riano-Pachon D.M."/>
            <person name="Robert V."/>
            <person name="Roehrig J."/>
            <person name="Ruller R."/>
            <person name="Salamov A."/>
            <person name="Salih N.S."/>
            <person name="Samson R.A."/>
            <person name="Sandor E."/>
            <person name="Sanguinetti M."/>
            <person name="Schuetze T."/>
            <person name="Sepcic K."/>
            <person name="Shelest E."/>
            <person name="Sherlock G."/>
            <person name="Sophianopoulou V."/>
            <person name="Squina F.M."/>
            <person name="Sun H."/>
            <person name="Susca A."/>
            <person name="Todd R.B."/>
            <person name="Tsang A."/>
            <person name="Unkles S.E."/>
            <person name="van de Wiele N."/>
            <person name="van Rossen-Uffink D."/>
            <person name="Oliveira J.V."/>
            <person name="Vesth T.C."/>
            <person name="Visser J."/>
            <person name="Yu J.-H."/>
            <person name="Zhou M."/>
            <person name="Andersen M.R."/>
            <person name="Archer D.B."/>
            <person name="Baker S.E."/>
            <person name="Benoit I."/>
            <person name="Brakhage A.A."/>
            <person name="Braus G.H."/>
            <person name="Fischer R."/>
            <person name="Frisvad J.C."/>
            <person name="Goldman G.H."/>
            <person name="Houbraken J."/>
            <person name="Oakley B."/>
            <person name="Pocsi I."/>
            <person name="Scazzocchio C."/>
            <person name="Seiboth B."/>
            <person name="vanKuyk P.A."/>
            <person name="Wortman J."/>
            <person name="Dyer P.S."/>
            <person name="Grigoriev I.V."/>
        </authorList>
    </citation>
    <scope>NUCLEOTIDE SEQUENCE [LARGE SCALE GENOMIC DNA]</scope>
    <source>
        <strain evidence="3">DTO 134E9</strain>
    </source>
</reference>
<keyword evidence="3" id="KW-1185">Reference proteome</keyword>
<sequence>MQDDLAALFSKQMSMDSMEYREAPSHSPPSSQASPITYSITQHYHHSSHVARHVTTEDSTPKETLVGGTSASVIGEALRSHDIDPASLSPGQFDLFANAAPEQRSRLIQMWQICPETSKTDSFGAMDRIINESSYQWDGLSRDMEMDDLSQDKRNGDDHDGQQYAEPYMASGYELLAQRDYEISSGKAVAVAGFNNDSSSLPNEPSTGSPYKVANDPIYQSKRWWEHAASEPIEHQYGSFEQMNRYPGRGLVQSHWL</sequence>